<dbReference type="Pfam" id="PF02563">
    <property type="entry name" value="Poly_export"/>
    <property type="match status" value="1"/>
</dbReference>
<accession>A0A9Q9DC07</accession>
<evidence type="ECO:0000256" key="1">
    <source>
        <dbReference type="ARBA" id="ARBA00022729"/>
    </source>
</evidence>
<dbReference type="InterPro" id="IPR049712">
    <property type="entry name" value="Poly_export"/>
</dbReference>
<proteinExistence type="predicted"/>
<dbReference type="Pfam" id="PF10531">
    <property type="entry name" value="SLBB"/>
    <property type="match status" value="1"/>
</dbReference>
<organism evidence="4 5">
    <name type="scientific">Ensifer adhaerens</name>
    <name type="common">Sinorhizobium morelense</name>
    <dbReference type="NCBI Taxonomy" id="106592"/>
    <lineage>
        <taxon>Bacteria</taxon>
        <taxon>Pseudomonadati</taxon>
        <taxon>Pseudomonadota</taxon>
        <taxon>Alphaproteobacteria</taxon>
        <taxon>Hyphomicrobiales</taxon>
        <taxon>Rhizobiaceae</taxon>
        <taxon>Sinorhizobium/Ensifer group</taxon>
        <taxon>Ensifer</taxon>
    </lineage>
</organism>
<name>A0A9Q9DC07_ENSAD</name>
<dbReference type="GO" id="GO:0015159">
    <property type="term" value="F:polysaccharide transmembrane transporter activity"/>
    <property type="evidence" value="ECO:0007669"/>
    <property type="project" value="InterPro"/>
</dbReference>
<dbReference type="InterPro" id="IPR019554">
    <property type="entry name" value="Soluble_ligand-bd"/>
</dbReference>
<dbReference type="Gene3D" id="3.30.1950.10">
    <property type="entry name" value="wza like domain"/>
    <property type="match status" value="1"/>
</dbReference>
<geneLocation type="plasmid" evidence="4 5">
    <name>pA</name>
</geneLocation>
<dbReference type="PANTHER" id="PTHR33619:SF3">
    <property type="entry name" value="POLYSACCHARIDE EXPORT PROTEIN GFCE-RELATED"/>
    <property type="match status" value="1"/>
</dbReference>
<dbReference type="EMBL" id="CP098808">
    <property type="protein sequence ID" value="USJ25552.1"/>
    <property type="molecule type" value="Genomic_DNA"/>
</dbReference>
<dbReference type="PROSITE" id="PS51257">
    <property type="entry name" value="PROKAR_LIPOPROTEIN"/>
    <property type="match status" value="1"/>
</dbReference>
<evidence type="ECO:0000313" key="5">
    <source>
        <dbReference type="Proteomes" id="UP001055460"/>
    </source>
</evidence>
<dbReference type="RefSeq" id="WP_252160624.1">
    <property type="nucleotide sequence ID" value="NZ_CP098808.1"/>
</dbReference>
<evidence type="ECO:0000259" key="3">
    <source>
        <dbReference type="Pfam" id="PF10531"/>
    </source>
</evidence>
<sequence length="394" mass="41732">MNRIRVLFLVATLAACKSAVPGEGPLTGAILSEAGKSAKELNRDATVYEVVDVDSRSAGTISAYSQTTLAKRLGFGGRPGNATIGVGDRLAVSIFEAGTDGLFSTSKSKASKLVVVVQPDGKAAIPYIGEVRFSGLTLEQARHGIVEALKGKAVEPDVIVTSLDTASRKVTVTGAVKAPSVVPLNLSGDQLTDVIAKAGGARGETYDTFVSITRGNMSGTVLMSTLIANPSENIWVRPGDEITLVEDPRQFTILGATKSNKRLAFGSRDLSLIEAVGMGGGGDDNATAQGFFLFRYEEPEIAATLVGRSRYDEMLRKGMRPDKNGRIPLVYRFDVSRPDSLLAGQTFPIKNRDIIYVSRHLTTDISKFLGIVGKPLQVANTGVSAVNHAVDMGD</sequence>
<evidence type="ECO:0000259" key="2">
    <source>
        <dbReference type="Pfam" id="PF02563"/>
    </source>
</evidence>
<gene>
    <name evidence="4" type="ORF">NE863_24010</name>
</gene>
<dbReference type="Gene3D" id="3.10.560.10">
    <property type="entry name" value="Outer membrane lipoprotein wza domain like"/>
    <property type="match status" value="2"/>
</dbReference>
<evidence type="ECO:0000313" key="4">
    <source>
        <dbReference type="EMBL" id="USJ25552.1"/>
    </source>
</evidence>
<keyword evidence="4" id="KW-0614">Plasmid</keyword>
<dbReference type="AlphaFoldDB" id="A0A9Q9DC07"/>
<reference evidence="4" key="1">
    <citation type="submission" date="2022-06" db="EMBL/GenBank/DDBJ databases">
        <title>Physiological and biochemical characterization and genomic elucidation of a strain of the genus Ensifer adhaerens M8 that combines arsenic oxidation and chromium reduction.</title>
        <authorList>
            <person name="Li X."/>
            <person name="Yu c."/>
        </authorList>
    </citation>
    <scope>NUCLEOTIDE SEQUENCE</scope>
    <source>
        <strain evidence="4">M8</strain>
        <plasmid evidence="4">pA</plasmid>
    </source>
</reference>
<keyword evidence="1" id="KW-0732">Signal</keyword>
<feature type="domain" description="Polysaccharide export protein N-terminal" evidence="2">
    <location>
        <begin position="80"/>
        <end position="161"/>
    </location>
</feature>
<dbReference type="InterPro" id="IPR003715">
    <property type="entry name" value="Poly_export_N"/>
</dbReference>
<dbReference type="Proteomes" id="UP001055460">
    <property type="component" value="Plasmid pA"/>
</dbReference>
<dbReference type="PANTHER" id="PTHR33619">
    <property type="entry name" value="POLYSACCHARIDE EXPORT PROTEIN GFCE-RELATED"/>
    <property type="match status" value="1"/>
</dbReference>
<protein>
    <submittedName>
        <fullName evidence="4">Polysaccharide export protein</fullName>
    </submittedName>
</protein>
<feature type="domain" description="Soluble ligand binding" evidence="3">
    <location>
        <begin position="169"/>
        <end position="219"/>
    </location>
</feature>